<reference evidence="2 3" key="1">
    <citation type="submission" date="2018-08" db="EMBL/GenBank/DDBJ databases">
        <title>Paraburkholderia sp. DHOM06 isolated from forest soil.</title>
        <authorList>
            <person name="Gao Z.-H."/>
            <person name="Qiu L.-H."/>
        </authorList>
    </citation>
    <scope>NUCLEOTIDE SEQUENCE [LARGE SCALE GENOMIC DNA]</scope>
    <source>
        <strain evidence="2 3">DHOM06</strain>
    </source>
</reference>
<feature type="transmembrane region" description="Helical" evidence="1">
    <location>
        <begin position="45"/>
        <end position="67"/>
    </location>
</feature>
<dbReference type="OrthoDB" id="8481647at2"/>
<dbReference type="InterPro" id="IPR019670">
    <property type="entry name" value="DUF2523"/>
</dbReference>
<evidence type="ECO:0000256" key="1">
    <source>
        <dbReference type="SAM" id="Phobius"/>
    </source>
</evidence>
<organism evidence="2 3">
    <name type="scientific">Trinickia dinghuensis</name>
    <dbReference type="NCBI Taxonomy" id="2291023"/>
    <lineage>
        <taxon>Bacteria</taxon>
        <taxon>Pseudomonadati</taxon>
        <taxon>Pseudomonadota</taxon>
        <taxon>Betaproteobacteria</taxon>
        <taxon>Burkholderiales</taxon>
        <taxon>Burkholderiaceae</taxon>
        <taxon>Trinickia</taxon>
    </lineage>
</organism>
<evidence type="ECO:0000313" key="3">
    <source>
        <dbReference type="Proteomes" id="UP000256838"/>
    </source>
</evidence>
<keyword evidence="1" id="KW-0472">Membrane</keyword>
<keyword evidence="1" id="KW-0812">Transmembrane</keyword>
<proteinExistence type="predicted"/>
<accession>A0A3D8JVC2</accession>
<feature type="transmembrane region" description="Helical" evidence="1">
    <location>
        <begin position="12"/>
        <end position="33"/>
    </location>
</feature>
<dbReference type="Pfam" id="PF10734">
    <property type="entry name" value="DUF2523"/>
    <property type="match status" value="1"/>
</dbReference>
<dbReference type="EMBL" id="QRGA01000013">
    <property type="protein sequence ID" value="RDU96675.1"/>
    <property type="molecule type" value="Genomic_DNA"/>
</dbReference>
<dbReference type="Proteomes" id="UP000256838">
    <property type="component" value="Unassembled WGS sequence"/>
</dbReference>
<keyword evidence="3" id="KW-1185">Reference proteome</keyword>
<keyword evidence="1" id="KW-1133">Transmembrane helix</keyword>
<dbReference type="RefSeq" id="WP_115535730.1">
    <property type="nucleotide sequence ID" value="NZ_QRGA01000013.1"/>
</dbReference>
<evidence type="ECO:0000313" key="2">
    <source>
        <dbReference type="EMBL" id="RDU96675.1"/>
    </source>
</evidence>
<protein>
    <submittedName>
        <fullName evidence="2">DUF2523 domain-containing protein</fullName>
    </submittedName>
</protein>
<dbReference type="AlphaFoldDB" id="A0A3D8JVC2"/>
<feature type="transmembrane region" description="Helical" evidence="1">
    <location>
        <begin position="73"/>
        <end position="90"/>
    </location>
</feature>
<sequence>MFGILLSAFNVVLGFVFRSIIAKFFAYFAMWFVTTEFISVLQSAGILPSAASLAGAFGGVGSDVWYFLDLFGFSYGAPAIVAAFATRFIIRRIPVIG</sequence>
<name>A0A3D8JVC2_9BURK</name>
<comment type="caution">
    <text evidence="2">The sequence shown here is derived from an EMBL/GenBank/DDBJ whole genome shotgun (WGS) entry which is preliminary data.</text>
</comment>
<gene>
    <name evidence="2" type="ORF">DWV00_21990</name>
</gene>